<dbReference type="VEuPathDB" id="FungiDB:FOIG_14136"/>
<evidence type="ECO:0000256" key="1">
    <source>
        <dbReference type="ARBA" id="ARBA00022737"/>
    </source>
</evidence>
<feature type="repeat" description="ANK" evidence="3">
    <location>
        <begin position="1244"/>
        <end position="1268"/>
    </location>
</feature>
<reference evidence="7 8" key="1">
    <citation type="journal article" date="2018" name="Sci. Rep.">
        <title>Characterisation of pathogen-specific regions and novel effector candidates in Fusarium oxysporum f. sp. cepae.</title>
        <authorList>
            <person name="Armitage A.D."/>
            <person name="Taylor A."/>
            <person name="Sobczyk M.K."/>
            <person name="Baxter L."/>
            <person name="Greenfield B.P."/>
            <person name="Bates H.J."/>
            <person name="Wilson F."/>
            <person name="Jackson A.C."/>
            <person name="Ott S."/>
            <person name="Harrison R.J."/>
            <person name="Clarkson J.P."/>
        </authorList>
    </citation>
    <scope>NUCLEOTIDE SEQUENCE [LARGE SCALE GENOMIC DNA]</scope>
    <source>
        <strain evidence="7 8">Fo_A28</strain>
    </source>
</reference>
<evidence type="ECO:0000259" key="6">
    <source>
        <dbReference type="Pfam" id="PF24883"/>
    </source>
</evidence>
<sequence>MASLVELLITAVATVVVVLLATILFRQTAKQPLRPPTIKGLTLRVDDIPAGQTDDLDRNLKAIFEQDPTLRAVAATPIRRSLASKDKHSVCATISIRTSLSADDLSARLRRVGIGYPYRYTCKFDGVTPLYEGQDGAEVDVIAVPGLGSHALGSWKSPNSDDVWLRDFLPKDVPNIRVLLYGYDTVLPGSLSKQSIEDLGGALLEQFVAFRARDGALVRARRRPSCANSNLSKASYGLLFFGVPNLGLRNDQLRTLVRGQPNEALIHDLLVDNDSEPSTFLKRLADQFSESCKGHYRVVTFFERMRSPTLELDKAGQWRKTGPPSLLVTEKSTTSTGLVAMADEDNIPLNTDHSGLVKYDSRNQGDYTIVRERLMRLVAEAKQEVAKRFAEHNLYQPQSETTQACLRSLAFEDMDGRPNEIGEAADGTCKWLLKHNTLIQWTRQHRGLLWITGKPGSGKSTMMKYAFHELPALCGADTQAFAFFFHGRGYELQRTPLGLFRSLLHQLLSRVPGALRDLVDDFDAKRKSMGEPGEKWQWHLQSLQKYLESALLRILKRFPVILFIDALDECGQQSALELIEYLKRTLSRLPPDDSQFRICFSCRHYPILVLDDGLTITLESENAQDIGIFVEAHFCINHPDADVGGLIVQRAQGVFMWARLVLNRVLLLVHDGEPATEIMAEIARIPQELNSLYDELTKAAKHRSATLKLMQWICFSTRPLTTDELQWALAVDPDCARRSLDECQASDDFIPNDKINRRIKTLSCGLAEMVPSKDSRIVQFIHQSVEDFLVDGGLWALDKATPARDVVPAAHCRLSRACLQYIKMAARSHAHPFCRADKSRFPLIDYAIKSWVTHLKLGQPAEASPRSFLNLLQWPMESLVESWVQVCQSMEPYTTRYLPRRTKLIHIVSRFGLPKLLSCLMMDRGGEVSAFVNSEDSWSRTPLSWAAENGHEVVVRMLLDTDKVDIDSRDNHGRTPLSWAAGNGRKGVVRMLLDTDKVDVDSRDNHGQTPLLVAAEDGHDEVVGMLLDTGKVDVDSKGSHGQTPLMWAAGNGNEEVVRKLLDTDKVDVDSRDNHGQTPLMWAARNGRKGVVRMLLDTDKVDIDSRDNHGQTPLMWVAGNGNEEVVKMLLDTGKVDVDSRDNRGLTPLMWAAWNGRKGVVRMLLDTGKVDVDSKGSHGRTPLMWAARNGNEEVVRMLLDTDKADVDWRDENGQTPLSWAAWNGNEEVVRMLLDTDKVDIDSRDNHGQTPLMWAARNGNEEVVRMLLDTGKVDVDSKGSHGQTPLLVAAWNGREEVVRMLLDTDKVDIDSRDNRGLTPLLLAAWNGREGVVRMLLDTDKVDVDSRDEDDRTPLLLAAWNGREVVVRMLLDTDKVDVDSRDNHGQTPLMWAARNGNEEVVRMLLDTDKVDINSRDEDGRTPLMWAAWNGNEEVVRTLLDTGTVDIAAEDACGLAALQLAAFNHHTGMEVLLIAWGAPIVPDFYGLQALFQETIGTFECAAAVSQRNPIRSPLSDEHELPKVAKDV</sequence>
<feature type="domain" description="Nephrocystin 3-like N-terminal" evidence="6">
    <location>
        <begin position="427"/>
        <end position="603"/>
    </location>
</feature>
<evidence type="ECO:0000256" key="3">
    <source>
        <dbReference type="PROSITE-ProRule" id="PRU00023"/>
    </source>
</evidence>
<evidence type="ECO:0000259" key="5">
    <source>
        <dbReference type="Pfam" id="PF22939"/>
    </source>
</evidence>
<dbReference type="EMBL" id="MRCY01000412">
    <property type="protein sequence ID" value="RKK87371.1"/>
    <property type="molecule type" value="Genomic_DNA"/>
</dbReference>
<dbReference type="VEuPathDB" id="FungiDB:FOC4_g10003338"/>
<keyword evidence="4" id="KW-0812">Transmembrane</keyword>
<dbReference type="PANTHER" id="PTHR24180:SF45">
    <property type="entry name" value="POLY [ADP-RIBOSE] POLYMERASE TANKYRASE"/>
    <property type="match status" value="1"/>
</dbReference>
<dbReference type="Pfam" id="PF22939">
    <property type="entry name" value="WHD_GPIID"/>
    <property type="match status" value="1"/>
</dbReference>
<dbReference type="InterPro" id="IPR051637">
    <property type="entry name" value="Ank_repeat_dom-contain_49"/>
</dbReference>
<protein>
    <submittedName>
        <fullName evidence="7">Uncharacterized protein</fullName>
    </submittedName>
</protein>
<feature type="repeat" description="ANK" evidence="3">
    <location>
        <begin position="1380"/>
        <end position="1402"/>
    </location>
</feature>
<feature type="transmembrane region" description="Helical" evidence="4">
    <location>
        <begin position="7"/>
        <end position="25"/>
    </location>
</feature>
<dbReference type="VEuPathDB" id="FungiDB:FOC1_g10004704"/>
<evidence type="ECO:0000313" key="7">
    <source>
        <dbReference type="EMBL" id="RKK87371.1"/>
    </source>
</evidence>
<feature type="repeat" description="ANK" evidence="3">
    <location>
        <begin position="1278"/>
        <end position="1300"/>
    </location>
</feature>
<dbReference type="Pfam" id="PF13637">
    <property type="entry name" value="Ank_4"/>
    <property type="match status" value="1"/>
</dbReference>
<dbReference type="InterPro" id="IPR002110">
    <property type="entry name" value="Ankyrin_rpt"/>
</dbReference>
<dbReference type="VEuPathDB" id="FungiDB:FOC1_g10002249"/>
<feature type="repeat" description="ANK" evidence="3">
    <location>
        <begin position="1176"/>
        <end position="1198"/>
    </location>
</feature>
<feature type="repeat" description="ANK" evidence="3">
    <location>
        <begin position="1006"/>
        <end position="1030"/>
    </location>
</feature>
<feature type="repeat" description="ANK" evidence="3">
    <location>
        <begin position="1312"/>
        <end position="1334"/>
    </location>
</feature>
<comment type="caution">
    <text evidence="7">The sequence shown here is derived from an EMBL/GenBank/DDBJ whole genome shotgun (WGS) entry which is preliminary data.</text>
</comment>
<dbReference type="Proteomes" id="UP000285860">
    <property type="component" value="Unassembled WGS sequence"/>
</dbReference>
<organism evidence="7 8">
    <name type="scientific">Fusarium oxysporum</name>
    <name type="common">Fusarium vascular wilt</name>
    <dbReference type="NCBI Taxonomy" id="5507"/>
    <lineage>
        <taxon>Eukaryota</taxon>
        <taxon>Fungi</taxon>
        <taxon>Dikarya</taxon>
        <taxon>Ascomycota</taxon>
        <taxon>Pezizomycotina</taxon>
        <taxon>Sordariomycetes</taxon>
        <taxon>Hypocreomycetidae</taxon>
        <taxon>Hypocreales</taxon>
        <taxon>Nectriaceae</taxon>
        <taxon>Fusarium</taxon>
        <taxon>Fusarium oxysporum species complex</taxon>
    </lineage>
</organism>
<dbReference type="InterPro" id="IPR056884">
    <property type="entry name" value="NPHP3-like_N"/>
</dbReference>
<dbReference type="PROSITE" id="PS50088">
    <property type="entry name" value="ANK_REPEAT"/>
    <property type="match status" value="13"/>
</dbReference>
<dbReference type="Pfam" id="PF12796">
    <property type="entry name" value="Ank_2"/>
    <property type="match status" value="5"/>
</dbReference>
<dbReference type="VEuPathDB" id="FungiDB:HZS61_011560"/>
<name>A0A420P4C6_FUSOX</name>
<dbReference type="VEuPathDB" id="FungiDB:FOXG_17176"/>
<feature type="repeat" description="ANK" evidence="3">
    <location>
        <begin position="1210"/>
        <end position="1232"/>
    </location>
</feature>
<dbReference type="PANTHER" id="PTHR24180">
    <property type="entry name" value="CYCLIN-DEPENDENT KINASE INHIBITOR 2C-RELATED"/>
    <property type="match status" value="1"/>
</dbReference>
<dbReference type="SMART" id="SM00248">
    <property type="entry name" value="ANK"/>
    <property type="match status" value="15"/>
</dbReference>
<dbReference type="VEuPathDB" id="FungiDB:FOMG_18558"/>
<evidence type="ECO:0000256" key="2">
    <source>
        <dbReference type="ARBA" id="ARBA00023043"/>
    </source>
</evidence>
<dbReference type="VEuPathDB" id="FungiDB:HZS61_017806"/>
<dbReference type="InterPro" id="IPR036770">
    <property type="entry name" value="Ankyrin_rpt-contain_sf"/>
</dbReference>
<feature type="repeat" description="ANK" evidence="3">
    <location>
        <begin position="1414"/>
        <end position="1438"/>
    </location>
</feature>
<gene>
    <name evidence="7" type="ORF">BFJ68_g17057</name>
</gene>
<keyword evidence="4" id="KW-0472">Membrane</keyword>
<feature type="repeat" description="ANK" evidence="3">
    <location>
        <begin position="1040"/>
        <end position="1073"/>
    </location>
</feature>
<dbReference type="InterPro" id="IPR027417">
    <property type="entry name" value="P-loop_NTPase"/>
</dbReference>
<dbReference type="InterPro" id="IPR054471">
    <property type="entry name" value="GPIID_WHD"/>
</dbReference>
<dbReference type="VEuPathDB" id="FungiDB:FOC4_g10008910"/>
<dbReference type="VEuPathDB" id="FungiDB:FOXG_22858"/>
<proteinExistence type="predicted"/>
<dbReference type="PROSITE" id="PS50297">
    <property type="entry name" value="ANK_REP_REGION"/>
    <property type="match status" value="13"/>
</dbReference>
<evidence type="ECO:0000313" key="8">
    <source>
        <dbReference type="Proteomes" id="UP000285860"/>
    </source>
</evidence>
<feature type="repeat" description="ANK" evidence="3">
    <location>
        <begin position="972"/>
        <end position="994"/>
    </location>
</feature>
<accession>A0A420P4C6</accession>
<dbReference type="VEuPathDB" id="FungiDB:FOXG_06637"/>
<dbReference type="SUPFAM" id="SSF48403">
    <property type="entry name" value="Ankyrin repeat"/>
    <property type="match status" value="2"/>
</dbReference>
<dbReference type="Pfam" id="PF24883">
    <property type="entry name" value="NPHP3_N"/>
    <property type="match status" value="1"/>
</dbReference>
<feature type="repeat" description="ANK" evidence="3">
    <location>
        <begin position="1142"/>
        <end position="1166"/>
    </location>
</feature>
<keyword evidence="1" id="KW-0677">Repeat</keyword>
<feature type="repeat" description="ANK" evidence="3">
    <location>
        <begin position="1074"/>
        <end position="1096"/>
    </location>
</feature>
<dbReference type="SUPFAM" id="SSF52540">
    <property type="entry name" value="P-loop containing nucleoside triphosphate hydrolases"/>
    <property type="match status" value="1"/>
</dbReference>
<feature type="repeat" description="ANK" evidence="3">
    <location>
        <begin position="1108"/>
        <end position="1132"/>
    </location>
</feature>
<dbReference type="Gene3D" id="1.25.40.20">
    <property type="entry name" value="Ankyrin repeat-containing domain"/>
    <property type="match status" value="5"/>
</dbReference>
<keyword evidence="2 3" id="KW-0040">ANK repeat</keyword>
<dbReference type="Gene3D" id="3.40.50.300">
    <property type="entry name" value="P-loop containing nucleotide triphosphate hydrolases"/>
    <property type="match status" value="1"/>
</dbReference>
<dbReference type="VEuPathDB" id="FungiDB:FOC4_g10000653"/>
<evidence type="ECO:0000256" key="4">
    <source>
        <dbReference type="SAM" id="Phobius"/>
    </source>
</evidence>
<keyword evidence="4" id="KW-1133">Transmembrane helix</keyword>
<dbReference type="VEuPathDB" id="FungiDB:FOZG_16824"/>
<feature type="domain" description="GPI inositol-deacylase winged helix" evidence="5">
    <location>
        <begin position="694"/>
        <end position="794"/>
    </location>
</feature>